<sequence length="497" mass="57371">MFSVFKRNRHSSTRNTTMASAPSTTQVQKEEAPHDSGKTDQPSPQKGEEAPDTRKKDDPISTVDKEDKKETKPQKDLGARPKTMPFRKKGAKDKSKSKEKDKERKGSDPGPSPVKKTLSIKEKFRRKSDQGAEVPCEDGQNKPNRTGCVCTRYARTEDHPLGAGVIFSTKDSSSEAAQESQYEELPELPPKPRKEPPKEEPADTNRYGDRDSFPVYDEEEMMREVRRRDIEEGIDPPPGYNPPDITDGIWKTIVHHDHDEVISDFINRNLQKLTVPWERTQAVRAVVGQFKPALHTYQNQFGRFEVAQKLTPRRIHTQIDYIHCLVPDMVTIVNQPYYWGVMDRYEAEEVLEGKAEGTFLLRDSAQEDFLFSVSFRRYGRTLHARIEQWNHLFSFDVHDPAVFAAPTVCKLLEHYKNPDCCMFFEPMLTTPLPRPFTFPLQALCRSVICKYTTYDGINSLRLPDSLKDYLKVYHYKQRVRVRRFEMDKQPAIKITTV</sequence>
<evidence type="ECO:0000259" key="8">
    <source>
        <dbReference type="PROSITE" id="PS50001"/>
    </source>
</evidence>
<dbReference type="InterPro" id="IPR036860">
    <property type="entry name" value="SH2_dom_sf"/>
</dbReference>
<feature type="compositionally biased region" description="Basic and acidic residues" evidence="7">
    <location>
        <begin position="92"/>
        <end position="107"/>
    </location>
</feature>
<dbReference type="GeneID" id="109471000"/>
<dbReference type="OrthoDB" id="5979828at2759"/>
<evidence type="ECO:0000256" key="2">
    <source>
        <dbReference type="ARBA" id="ARBA00022604"/>
    </source>
</evidence>
<dbReference type="GO" id="GO:0016567">
    <property type="term" value="P:protein ubiquitination"/>
    <property type="evidence" value="ECO:0007669"/>
    <property type="project" value="UniProtKB-UniPathway"/>
</dbReference>
<keyword evidence="2" id="KW-0341">Growth regulation</keyword>
<evidence type="ECO:0000259" key="9">
    <source>
        <dbReference type="PROSITE" id="PS50225"/>
    </source>
</evidence>
<keyword evidence="10" id="KW-1185">Reference proteome</keyword>
<reference evidence="11" key="1">
    <citation type="submission" date="2025-08" db="UniProtKB">
        <authorList>
            <consortium name="RefSeq"/>
        </authorList>
    </citation>
    <scope>IDENTIFICATION</scope>
    <source>
        <tissue evidence="11">Gonad</tissue>
    </source>
</reference>
<dbReference type="SMART" id="SM00969">
    <property type="entry name" value="SOCS_box"/>
    <property type="match status" value="1"/>
</dbReference>
<dbReference type="InterPro" id="IPR001496">
    <property type="entry name" value="SOCS_box"/>
</dbReference>
<dbReference type="PROSITE" id="PS50001">
    <property type="entry name" value="SH2"/>
    <property type="match status" value="1"/>
</dbReference>
<dbReference type="SMART" id="SM00252">
    <property type="entry name" value="SH2"/>
    <property type="match status" value="1"/>
</dbReference>
<dbReference type="PANTHER" id="PTHR10155">
    <property type="entry name" value="PHOSPHATIDYLINOSITOL 3-KINASE REGULATORY SUBUNIT"/>
    <property type="match status" value="1"/>
</dbReference>
<dbReference type="Gene3D" id="3.30.505.10">
    <property type="entry name" value="SH2 domain"/>
    <property type="match status" value="1"/>
</dbReference>
<feature type="domain" description="SOCS box" evidence="9">
    <location>
        <begin position="427"/>
        <end position="476"/>
    </location>
</feature>
<evidence type="ECO:0000313" key="10">
    <source>
        <dbReference type="Proteomes" id="UP000515135"/>
    </source>
</evidence>
<keyword evidence="3" id="KW-0734">Signal transduction inhibitor</keyword>
<evidence type="ECO:0000313" key="11">
    <source>
        <dbReference type="RefSeq" id="XP_019625694.1"/>
    </source>
</evidence>
<feature type="compositionally biased region" description="Basic and acidic residues" evidence="7">
    <location>
        <begin position="190"/>
        <end position="212"/>
    </location>
</feature>
<dbReference type="RefSeq" id="XP_019625694.1">
    <property type="nucleotide sequence ID" value="XM_019770135.1"/>
</dbReference>
<evidence type="ECO:0000256" key="7">
    <source>
        <dbReference type="SAM" id="MobiDB-lite"/>
    </source>
</evidence>
<feature type="compositionally biased region" description="Basic and acidic residues" evidence="7">
    <location>
        <begin position="46"/>
        <end position="79"/>
    </location>
</feature>
<dbReference type="Pfam" id="PF07525">
    <property type="entry name" value="SOCS_box"/>
    <property type="match status" value="1"/>
</dbReference>
<protein>
    <submittedName>
        <fullName evidence="11">Suppressor of cytokine signaling 5-like isoform X1</fullName>
    </submittedName>
</protein>
<dbReference type="AlphaFoldDB" id="A0A6P4YVD0"/>
<dbReference type="PROSITE" id="PS50225">
    <property type="entry name" value="SOCS"/>
    <property type="match status" value="1"/>
</dbReference>
<dbReference type="GO" id="GO:0046935">
    <property type="term" value="F:1-phosphatidylinositol-3-kinase regulator activity"/>
    <property type="evidence" value="ECO:0007669"/>
    <property type="project" value="TreeGrafter"/>
</dbReference>
<evidence type="ECO:0000256" key="6">
    <source>
        <dbReference type="PROSITE-ProRule" id="PRU00191"/>
    </source>
</evidence>
<dbReference type="PANTHER" id="PTHR10155:SF0">
    <property type="entry name" value="SUPPRESSOR OF CYTOKINE SIGNALING AT 36E, ISOFORM D"/>
    <property type="match status" value="1"/>
</dbReference>
<feature type="compositionally biased region" description="Basic residues" evidence="7">
    <location>
        <begin position="1"/>
        <end position="12"/>
    </location>
</feature>
<dbReference type="Proteomes" id="UP000515135">
    <property type="component" value="Unplaced"/>
</dbReference>
<evidence type="ECO:0000256" key="4">
    <source>
        <dbReference type="ARBA" id="ARBA00022786"/>
    </source>
</evidence>
<dbReference type="SMART" id="SM00253">
    <property type="entry name" value="SOCS"/>
    <property type="match status" value="1"/>
</dbReference>
<evidence type="ECO:0000256" key="5">
    <source>
        <dbReference type="ARBA" id="ARBA00022999"/>
    </source>
</evidence>
<keyword evidence="4" id="KW-0833">Ubl conjugation pathway</keyword>
<dbReference type="SUPFAM" id="SSF55550">
    <property type="entry name" value="SH2 domain"/>
    <property type="match status" value="1"/>
</dbReference>
<comment type="pathway">
    <text evidence="1">Protein modification; protein ubiquitination.</text>
</comment>
<evidence type="ECO:0000256" key="3">
    <source>
        <dbReference type="ARBA" id="ARBA00022700"/>
    </source>
</evidence>
<accession>A0A6P4YVD0</accession>
<dbReference type="UniPathway" id="UPA00143"/>
<organism evidence="10 11">
    <name type="scientific">Branchiostoma belcheri</name>
    <name type="common">Amphioxus</name>
    <dbReference type="NCBI Taxonomy" id="7741"/>
    <lineage>
        <taxon>Eukaryota</taxon>
        <taxon>Metazoa</taxon>
        <taxon>Chordata</taxon>
        <taxon>Cephalochordata</taxon>
        <taxon>Leptocardii</taxon>
        <taxon>Amphioxiformes</taxon>
        <taxon>Branchiostomatidae</taxon>
        <taxon>Branchiostoma</taxon>
    </lineage>
</organism>
<feature type="compositionally biased region" description="Polar residues" evidence="7">
    <location>
        <begin position="13"/>
        <end position="27"/>
    </location>
</feature>
<feature type="compositionally biased region" description="Basic and acidic residues" evidence="7">
    <location>
        <begin position="28"/>
        <end position="38"/>
    </location>
</feature>
<feature type="compositionally biased region" description="Basic and acidic residues" evidence="7">
    <location>
        <begin position="119"/>
        <end position="130"/>
    </location>
</feature>
<feature type="region of interest" description="Disordered" evidence="7">
    <location>
        <begin position="159"/>
        <end position="213"/>
    </location>
</feature>
<dbReference type="GO" id="GO:0046854">
    <property type="term" value="P:phosphatidylinositol phosphate biosynthetic process"/>
    <property type="evidence" value="ECO:0007669"/>
    <property type="project" value="TreeGrafter"/>
</dbReference>
<dbReference type="GO" id="GO:0005942">
    <property type="term" value="C:phosphatidylinositol 3-kinase complex"/>
    <property type="evidence" value="ECO:0007669"/>
    <property type="project" value="TreeGrafter"/>
</dbReference>
<dbReference type="FunFam" id="3.30.505.10:FF:000028">
    <property type="entry name" value="Suppressor of cytokine signaling 5"/>
    <property type="match status" value="1"/>
</dbReference>
<dbReference type="InterPro" id="IPR036036">
    <property type="entry name" value="SOCS_box-like_dom_sf"/>
</dbReference>
<dbReference type="KEGG" id="bbel:109471000"/>
<evidence type="ECO:0000256" key="1">
    <source>
        <dbReference type="ARBA" id="ARBA00004906"/>
    </source>
</evidence>
<dbReference type="GO" id="GO:0009968">
    <property type="term" value="P:negative regulation of signal transduction"/>
    <property type="evidence" value="ECO:0007669"/>
    <property type="project" value="UniProtKB-KW"/>
</dbReference>
<keyword evidence="5 6" id="KW-0727">SH2 domain</keyword>
<feature type="domain" description="SH2" evidence="8">
    <location>
        <begin position="337"/>
        <end position="432"/>
    </location>
</feature>
<dbReference type="GO" id="GO:0035556">
    <property type="term" value="P:intracellular signal transduction"/>
    <property type="evidence" value="ECO:0007669"/>
    <property type="project" value="InterPro"/>
</dbReference>
<name>A0A6P4YVD0_BRABE</name>
<dbReference type="SUPFAM" id="SSF158235">
    <property type="entry name" value="SOCS box-like"/>
    <property type="match status" value="1"/>
</dbReference>
<proteinExistence type="predicted"/>
<feature type="region of interest" description="Disordered" evidence="7">
    <location>
        <begin position="1"/>
        <end position="147"/>
    </location>
</feature>
<dbReference type="Pfam" id="PF00017">
    <property type="entry name" value="SH2"/>
    <property type="match status" value="1"/>
</dbReference>
<gene>
    <name evidence="11" type="primary">LOC109471000</name>
</gene>
<dbReference type="InterPro" id="IPR000980">
    <property type="entry name" value="SH2"/>
</dbReference>